<dbReference type="PROSITE" id="PS00028">
    <property type="entry name" value="ZINC_FINGER_C2H2_1"/>
    <property type="match status" value="6"/>
</dbReference>
<keyword evidence="4" id="KW-0863">Zinc-finger</keyword>
<dbReference type="PROSITE" id="PS50157">
    <property type="entry name" value="ZINC_FINGER_C2H2_2"/>
    <property type="match status" value="6"/>
</dbReference>
<keyword evidence="3" id="KW-0677">Repeat</keyword>
<dbReference type="SUPFAM" id="SSF57667">
    <property type="entry name" value="beta-beta-alpha zinc fingers"/>
    <property type="match status" value="3"/>
</dbReference>
<accession>A0A7R8ZUU8</accession>
<organism evidence="10">
    <name type="scientific">Cyprideis torosa</name>
    <dbReference type="NCBI Taxonomy" id="163714"/>
    <lineage>
        <taxon>Eukaryota</taxon>
        <taxon>Metazoa</taxon>
        <taxon>Ecdysozoa</taxon>
        <taxon>Arthropoda</taxon>
        <taxon>Crustacea</taxon>
        <taxon>Oligostraca</taxon>
        <taxon>Ostracoda</taxon>
        <taxon>Podocopa</taxon>
        <taxon>Podocopida</taxon>
        <taxon>Cytherocopina</taxon>
        <taxon>Cytheroidea</taxon>
        <taxon>Cytherideidae</taxon>
        <taxon>Cyprideis</taxon>
    </lineage>
</organism>
<dbReference type="SMART" id="SM00355">
    <property type="entry name" value="ZnF_C2H2"/>
    <property type="match status" value="8"/>
</dbReference>
<feature type="non-terminal residue" evidence="10">
    <location>
        <position position="1"/>
    </location>
</feature>
<feature type="compositionally biased region" description="Basic and acidic residues" evidence="9">
    <location>
        <begin position="406"/>
        <end position="460"/>
    </location>
</feature>
<dbReference type="InterPro" id="IPR050636">
    <property type="entry name" value="C2H2-ZF_domain-containing"/>
</dbReference>
<feature type="region of interest" description="Disordered" evidence="9">
    <location>
        <begin position="240"/>
        <end position="302"/>
    </location>
</feature>
<evidence type="ECO:0000256" key="3">
    <source>
        <dbReference type="ARBA" id="ARBA00022737"/>
    </source>
</evidence>
<keyword evidence="7" id="KW-0804">Transcription</keyword>
<evidence type="ECO:0000256" key="8">
    <source>
        <dbReference type="ARBA" id="ARBA00023242"/>
    </source>
</evidence>
<proteinExistence type="predicted"/>
<evidence type="ECO:0000256" key="6">
    <source>
        <dbReference type="ARBA" id="ARBA00023015"/>
    </source>
</evidence>
<protein>
    <submittedName>
        <fullName evidence="10">Uncharacterized protein</fullName>
    </submittedName>
</protein>
<dbReference type="AlphaFoldDB" id="A0A7R8ZUU8"/>
<feature type="region of interest" description="Disordered" evidence="9">
    <location>
        <begin position="385"/>
        <end position="597"/>
    </location>
</feature>
<feature type="compositionally biased region" description="Low complexity" evidence="9">
    <location>
        <begin position="619"/>
        <end position="628"/>
    </location>
</feature>
<keyword evidence="5" id="KW-0862">Zinc</keyword>
<feature type="compositionally biased region" description="Pro residues" evidence="9">
    <location>
        <begin position="516"/>
        <end position="526"/>
    </location>
</feature>
<dbReference type="PANTHER" id="PTHR47772:SF13">
    <property type="entry name" value="GASTRULA ZINC FINGER PROTEIN XLCGF49.1-LIKE-RELATED"/>
    <property type="match status" value="1"/>
</dbReference>
<dbReference type="Gene3D" id="3.30.160.60">
    <property type="entry name" value="Classic Zinc Finger"/>
    <property type="match status" value="5"/>
</dbReference>
<dbReference type="GO" id="GO:0005634">
    <property type="term" value="C:nucleus"/>
    <property type="evidence" value="ECO:0007669"/>
    <property type="project" value="UniProtKB-SubCell"/>
</dbReference>
<feature type="compositionally biased region" description="Polar residues" evidence="9">
    <location>
        <begin position="135"/>
        <end position="149"/>
    </location>
</feature>
<feature type="compositionally biased region" description="Low complexity" evidence="9">
    <location>
        <begin position="250"/>
        <end position="259"/>
    </location>
</feature>
<dbReference type="Pfam" id="PF00096">
    <property type="entry name" value="zf-C2H2"/>
    <property type="match status" value="3"/>
</dbReference>
<keyword evidence="2" id="KW-0479">Metal-binding</keyword>
<evidence type="ECO:0000256" key="2">
    <source>
        <dbReference type="ARBA" id="ARBA00022723"/>
    </source>
</evidence>
<dbReference type="OrthoDB" id="3561125at2759"/>
<evidence type="ECO:0000256" key="4">
    <source>
        <dbReference type="ARBA" id="ARBA00022771"/>
    </source>
</evidence>
<dbReference type="EMBL" id="OB664714">
    <property type="protein sequence ID" value="CAD7232484.1"/>
    <property type="molecule type" value="Genomic_DNA"/>
</dbReference>
<feature type="region of interest" description="Disordered" evidence="9">
    <location>
        <begin position="133"/>
        <end position="156"/>
    </location>
</feature>
<evidence type="ECO:0000256" key="7">
    <source>
        <dbReference type="ARBA" id="ARBA00023163"/>
    </source>
</evidence>
<dbReference type="PANTHER" id="PTHR47772">
    <property type="entry name" value="ZINC FINGER PROTEIN 200"/>
    <property type="match status" value="1"/>
</dbReference>
<dbReference type="InterPro" id="IPR013087">
    <property type="entry name" value="Znf_C2H2_type"/>
</dbReference>
<evidence type="ECO:0000256" key="5">
    <source>
        <dbReference type="ARBA" id="ARBA00022833"/>
    </source>
</evidence>
<evidence type="ECO:0000256" key="1">
    <source>
        <dbReference type="ARBA" id="ARBA00004123"/>
    </source>
</evidence>
<keyword evidence="8" id="KW-0539">Nucleus</keyword>
<dbReference type="GO" id="GO:0008270">
    <property type="term" value="F:zinc ion binding"/>
    <property type="evidence" value="ECO:0007669"/>
    <property type="project" value="UniProtKB-KW"/>
</dbReference>
<evidence type="ECO:0000256" key="9">
    <source>
        <dbReference type="SAM" id="MobiDB-lite"/>
    </source>
</evidence>
<dbReference type="InterPro" id="IPR036236">
    <property type="entry name" value="Znf_C2H2_sf"/>
</dbReference>
<sequence>EVANNTLPMTMTAGGNFNQFISPNWATRTVTIPDVAQNGYVMNSSQTRITIAEPHNAITIGEPNHNTITISEPNHNTITISEPSHNTITIAEPNHKTITIAEPNHKTITIAEPNHKTITIAEPNHKTITFRERSNSNASTMANQSTKEPSNSEHRNCPLKEPRGHCHHGSNRSHYSCLNYRPRECSRCVPFNPCCSAEDSRSHCCHVCSCSVHATRSFEDIRCTETMKRFLQSQDCDDVNYRRRQPSPVPSLLSRVSEPFPGSRFDMNAPTPSPPRRHSDTEDDQGDYTPPNPECAETEVPTDQSLVTKNCISRTTSLAMSNSELPVMLKKEASGMPSEGQEEGGLGISWKEVPEVQIKKEVKRESAILEIEQEVETRRRRPEIMEIKMESESGVIEINPPEPEISEMKREEYQGKRRDSEGKRGESEGKRGESEGKRGESEPSERKKQESGKTSHESKISVKRQRKDKNVVVTLSDDEVDIPEKKQKQTVAAVVEEEIEEIAPEEEGVASKGSSTPPPVHQPPSEGPGDHSETDGHSEPSTPLTPPPLQLISQPPKSMLAKRSPPKKLKVKWAIQAQAHQHEDRNQLPDSSPGGALVLRETGAVDNVTAESFAGMMRSSSQSTAESSRMVPPDEGASLEPMPPAQEYTELPNLKGEYTVTQKAIIKKWEQQQQEEEDVASLTLGSALKIETSQAPLRAASSPHKKYTLLSCEVCNRILYNRRDFARHVEKHQRSKTCPTCSVSFQHLASLKRHIASAHPELYDAQQCKICGKKVKYMKHHLRNHRLNRPAFKCPLCSRNCSNKQNLEIHMFRHQEQDKRPFVCSLCFQGFLRREEMDQHINSKHRKTKATFFCNVCGRNFTHRRHFRVHLRSHTRNDTYVCRICNKAFAAKRYLVEHRKTHTDLRPHSCPSCPRTFKWLHNMKIHVRRMHRQDGNRGEV</sequence>
<feature type="region of interest" description="Disordered" evidence="9">
    <location>
        <begin position="616"/>
        <end position="654"/>
    </location>
</feature>
<evidence type="ECO:0000313" key="10">
    <source>
        <dbReference type="EMBL" id="CAD7232484.1"/>
    </source>
</evidence>
<keyword evidence="6" id="KW-0805">Transcription regulation</keyword>
<feature type="compositionally biased region" description="Acidic residues" evidence="9">
    <location>
        <begin position="495"/>
        <end position="508"/>
    </location>
</feature>
<feature type="compositionally biased region" description="Basic and acidic residues" evidence="9">
    <location>
        <begin position="528"/>
        <end position="538"/>
    </location>
</feature>
<name>A0A7R8ZUU8_9CRUS</name>
<reference evidence="10" key="1">
    <citation type="submission" date="2020-11" db="EMBL/GenBank/DDBJ databases">
        <authorList>
            <person name="Tran Van P."/>
        </authorList>
    </citation>
    <scope>NUCLEOTIDE SEQUENCE</scope>
</reference>
<comment type="subcellular location">
    <subcellularLocation>
        <location evidence="1">Nucleus</location>
    </subcellularLocation>
</comment>
<gene>
    <name evidence="10" type="ORF">CTOB1V02_LOCUS10319</name>
</gene>